<feature type="non-terminal residue" evidence="1">
    <location>
        <position position="1"/>
    </location>
</feature>
<gene>
    <name evidence="1" type="ORF">OLEA9_A067538</name>
</gene>
<dbReference type="Gene3D" id="3.40.50.12550">
    <property type="entry name" value="Ubiquitin-activating enzyme E1, inactive adenylation domain, subdomain 2"/>
    <property type="match status" value="1"/>
</dbReference>
<dbReference type="PANTHER" id="PTHR15503">
    <property type="entry name" value="LDOC1 RELATED"/>
    <property type="match status" value="1"/>
</dbReference>
<sequence>AAQNSDVITGILSISGTSIYVLIDFGATHSFISNICLVKINASCKKNDNVLEVSMPSGGIIDTNRIAMGVKINFDGLTLEADLYVIEMKDFDIILGMDWLGKNRAMIVYFEKEVIFQRSRKEEFRFCGLKVKAFPHVISVLKAKNMLRKPDCQGIEDLFDQLKSASVFSKIDLSPRIRCVTLSKYIPWRSLPRGLSQVIFSYERYNFEHFISLIEQYEEIEGCNPGEISTVDLQNVQKLREELCEINSLNESEIPDSLLQRLLEDGTTECSPVCVIIGGILGQVSAF</sequence>
<dbReference type="Gene3D" id="2.40.70.10">
    <property type="entry name" value="Acid Proteases"/>
    <property type="match status" value="1"/>
</dbReference>
<evidence type="ECO:0008006" key="3">
    <source>
        <dbReference type="Google" id="ProtNLM"/>
    </source>
</evidence>
<protein>
    <recommendedName>
        <fullName evidence="3">RVP_2 domain-containing protein</fullName>
    </recommendedName>
</protein>
<accession>A0A8S0U1R1</accession>
<dbReference type="CDD" id="cd00303">
    <property type="entry name" value="retropepsin_like"/>
    <property type="match status" value="1"/>
</dbReference>
<dbReference type="Proteomes" id="UP000594638">
    <property type="component" value="Unassembled WGS sequence"/>
</dbReference>
<dbReference type="InterPro" id="IPR032567">
    <property type="entry name" value="RTL1-rel"/>
</dbReference>
<dbReference type="Gramene" id="OE9A067538T1">
    <property type="protein sequence ID" value="OE9A067538C1"/>
    <property type="gene ID" value="OE9A067538"/>
</dbReference>
<reference evidence="1 2" key="1">
    <citation type="submission" date="2019-12" db="EMBL/GenBank/DDBJ databases">
        <authorList>
            <person name="Alioto T."/>
            <person name="Alioto T."/>
            <person name="Gomez Garrido J."/>
        </authorList>
    </citation>
    <scope>NUCLEOTIDE SEQUENCE [LARGE SCALE GENOMIC DNA]</scope>
</reference>
<proteinExistence type="predicted"/>
<dbReference type="Pfam" id="PF08284">
    <property type="entry name" value="RVP_2"/>
    <property type="match status" value="1"/>
</dbReference>
<evidence type="ECO:0000313" key="2">
    <source>
        <dbReference type="Proteomes" id="UP000594638"/>
    </source>
</evidence>
<dbReference type="OrthoDB" id="1751882at2759"/>
<comment type="caution">
    <text evidence="1">The sequence shown here is derived from an EMBL/GenBank/DDBJ whole genome shotgun (WGS) entry which is preliminary data.</text>
</comment>
<dbReference type="InterPro" id="IPR021109">
    <property type="entry name" value="Peptidase_aspartic_dom_sf"/>
</dbReference>
<dbReference type="EMBL" id="CACTIH010007364">
    <property type="protein sequence ID" value="CAA3011270.1"/>
    <property type="molecule type" value="Genomic_DNA"/>
</dbReference>
<dbReference type="AlphaFoldDB" id="A0A8S0U1R1"/>
<name>A0A8S0U1R1_OLEEU</name>
<dbReference type="PANTHER" id="PTHR15503:SF45">
    <property type="entry name" value="RNA-DIRECTED DNA POLYMERASE HOMOLOG"/>
    <property type="match status" value="1"/>
</dbReference>
<dbReference type="SUPFAM" id="SSF50630">
    <property type="entry name" value="Acid proteases"/>
    <property type="match status" value="1"/>
</dbReference>
<evidence type="ECO:0000313" key="1">
    <source>
        <dbReference type="EMBL" id="CAA3011270.1"/>
    </source>
</evidence>
<organism evidence="1 2">
    <name type="scientific">Olea europaea subsp. europaea</name>
    <dbReference type="NCBI Taxonomy" id="158383"/>
    <lineage>
        <taxon>Eukaryota</taxon>
        <taxon>Viridiplantae</taxon>
        <taxon>Streptophyta</taxon>
        <taxon>Embryophyta</taxon>
        <taxon>Tracheophyta</taxon>
        <taxon>Spermatophyta</taxon>
        <taxon>Magnoliopsida</taxon>
        <taxon>eudicotyledons</taxon>
        <taxon>Gunneridae</taxon>
        <taxon>Pentapetalae</taxon>
        <taxon>asterids</taxon>
        <taxon>lamiids</taxon>
        <taxon>Lamiales</taxon>
        <taxon>Oleaceae</taxon>
        <taxon>Oleeae</taxon>
        <taxon>Olea</taxon>
    </lineage>
</organism>
<keyword evidence="2" id="KW-1185">Reference proteome</keyword>